<evidence type="ECO:0000256" key="1">
    <source>
        <dbReference type="SAM" id="SignalP"/>
    </source>
</evidence>
<dbReference type="GeneID" id="9093886"/>
<proteinExistence type="predicted"/>
<evidence type="ECO:0000313" key="3">
    <source>
        <dbReference type="Proteomes" id="UP000002059"/>
    </source>
</evidence>
<dbReference type="HOGENOM" id="CLU_2276699_0_0_1"/>
<evidence type="ECO:0000313" key="2">
    <source>
        <dbReference type="EMBL" id="EEH37035.1"/>
    </source>
</evidence>
<protein>
    <submittedName>
        <fullName evidence="2">Uncharacterized protein</fullName>
    </submittedName>
</protein>
<dbReference type="KEGG" id="pbl:PAAG_07453"/>
<feature type="signal peptide" evidence="1">
    <location>
        <begin position="1"/>
        <end position="21"/>
    </location>
</feature>
<keyword evidence="1" id="KW-0732">Signal</keyword>
<dbReference type="VEuPathDB" id="FungiDB:PAAG_07453"/>
<name>C1H9L2_PARBA</name>
<gene>
    <name evidence="2" type="ORF">PAAG_07453</name>
</gene>
<dbReference type="eggNOG" id="ENOG502RQWD">
    <property type="taxonomic scope" value="Eukaryota"/>
</dbReference>
<reference evidence="2 3" key="1">
    <citation type="journal article" date="2011" name="PLoS Genet.">
        <title>Comparative genomic analysis of human fungal pathogens causing paracoccidioidomycosis.</title>
        <authorList>
            <person name="Desjardins C.A."/>
            <person name="Champion M.D."/>
            <person name="Holder J.W."/>
            <person name="Muszewska A."/>
            <person name="Goldberg J."/>
            <person name="Bailao A.M."/>
            <person name="Brigido M.M."/>
            <person name="Ferreira M.E."/>
            <person name="Garcia A.M."/>
            <person name="Grynberg M."/>
            <person name="Gujja S."/>
            <person name="Heiman D.I."/>
            <person name="Henn M.R."/>
            <person name="Kodira C.D."/>
            <person name="Leon-Narvaez H."/>
            <person name="Longo L.V."/>
            <person name="Ma L.J."/>
            <person name="Malavazi I."/>
            <person name="Matsuo A.L."/>
            <person name="Morais F.V."/>
            <person name="Pereira M."/>
            <person name="Rodriguez-Brito S."/>
            <person name="Sakthikumar S."/>
            <person name="Salem-Izacc S.M."/>
            <person name="Sykes S.M."/>
            <person name="Teixeira M.M."/>
            <person name="Vallejo M.C."/>
            <person name="Walter M.E."/>
            <person name="Yandava C."/>
            <person name="Young S."/>
            <person name="Zeng Q."/>
            <person name="Zucker J."/>
            <person name="Felipe M.S."/>
            <person name="Goldman G.H."/>
            <person name="Haas B.J."/>
            <person name="McEwen J.G."/>
            <person name="Nino-Vega G."/>
            <person name="Puccia R."/>
            <person name="San-Blas G."/>
            <person name="Soares C.M."/>
            <person name="Birren B.W."/>
            <person name="Cuomo C.A."/>
        </authorList>
    </citation>
    <scope>NUCLEOTIDE SEQUENCE [LARGE SCALE GENOMIC DNA]</scope>
    <source>
        <strain evidence="3">ATCC MYA-826 / Pb01</strain>
    </source>
</reference>
<feature type="chain" id="PRO_5002908883" evidence="1">
    <location>
        <begin position="22"/>
        <end position="104"/>
    </location>
</feature>
<sequence length="104" mass="10460">MNILTLFSALFLLLAPQLAFADDESTTTRTTTITNTVTITVFRSAGSPTTAGNSTTSTPAPNAVVANTTNVFPLTTSNAALGVAPTALPMVMAGGFAVLLGAAL</sequence>
<dbReference type="RefSeq" id="XP_002790594.1">
    <property type="nucleotide sequence ID" value="XM_002790548.1"/>
</dbReference>
<dbReference type="EMBL" id="KN294015">
    <property type="protein sequence ID" value="EEH37035.1"/>
    <property type="molecule type" value="Genomic_DNA"/>
</dbReference>
<accession>C1H9L2</accession>
<organism evidence="2 3">
    <name type="scientific">Paracoccidioides lutzii (strain ATCC MYA-826 / Pb01)</name>
    <name type="common">Paracoccidioides brasiliensis</name>
    <dbReference type="NCBI Taxonomy" id="502779"/>
    <lineage>
        <taxon>Eukaryota</taxon>
        <taxon>Fungi</taxon>
        <taxon>Dikarya</taxon>
        <taxon>Ascomycota</taxon>
        <taxon>Pezizomycotina</taxon>
        <taxon>Eurotiomycetes</taxon>
        <taxon>Eurotiomycetidae</taxon>
        <taxon>Onygenales</taxon>
        <taxon>Ajellomycetaceae</taxon>
        <taxon>Paracoccidioides</taxon>
    </lineage>
</organism>
<keyword evidence="3" id="KW-1185">Reference proteome</keyword>
<dbReference type="AlphaFoldDB" id="C1H9L2"/>
<dbReference type="Proteomes" id="UP000002059">
    <property type="component" value="Partially assembled WGS sequence"/>
</dbReference>